<dbReference type="NCBIfam" id="NF003417">
    <property type="entry name" value="PRK04813.1"/>
    <property type="match status" value="3"/>
</dbReference>
<dbReference type="OrthoDB" id="2476360at2"/>
<keyword evidence="4" id="KW-0597">Phosphoprotein</keyword>
<comment type="similarity">
    <text evidence="2">Belongs to the ATP-dependent AMP-binding enzyme family.</text>
</comment>
<dbReference type="CDD" id="cd19531">
    <property type="entry name" value="LCL_NRPS-like"/>
    <property type="match status" value="3"/>
</dbReference>
<proteinExistence type="inferred from homology"/>
<dbReference type="GO" id="GO:0031177">
    <property type="term" value="F:phosphopantetheine binding"/>
    <property type="evidence" value="ECO:0007669"/>
    <property type="project" value="InterPro"/>
</dbReference>
<dbReference type="Pfam" id="PF00550">
    <property type="entry name" value="PP-binding"/>
    <property type="match status" value="3"/>
</dbReference>
<dbReference type="Gene3D" id="2.30.38.10">
    <property type="entry name" value="Luciferase, Domain 3"/>
    <property type="match status" value="3"/>
</dbReference>
<dbReference type="PANTHER" id="PTHR45527:SF1">
    <property type="entry name" value="FATTY ACID SYNTHASE"/>
    <property type="match status" value="1"/>
</dbReference>
<dbReference type="GO" id="GO:0016853">
    <property type="term" value="F:isomerase activity"/>
    <property type="evidence" value="ECO:0007669"/>
    <property type="project" value="UniProtKB-KW"/>
</dbReference>
<sequence length="3509" mass="394945">MRLESKGNDRLAELSPAKRALLEKMLESKRRENSAGERIPVRPQENAIPLSFAQQRLWFLDQYEPESPVYNLCYAIRLTGNLWIPILERCFQEILDRHEVLRTTYSVVDGEPIQVINPPVPVKIPVKSLGALSEQEKEAEVQRLAREEAQKCFHLTEDSMLRTTLLRLHETEHILLVTIHHIAADGWSLGVLVHEMMQLYTAFYHEQASPLTPLPIQYADFAHWQREWANRQEFQRQLDFWKQKLSGSLPVLQLPTDRPRPTIQTFRGAVERFSLSHELAHSLRDISAQSGTTLFMTLLAAFKTLLFRYTQQDDILVGTPIANRNRSDIEGLIGFFVNTLVMRSQPSGTATFREYLAQIRDVALEAYAHQDVPFEKLVADILPSRLLSHSPLFQVMFILQNAPMSEMKLPELDVEHFILDSGTTKFDLTFSFTETANGLNGSVEYNVDLFEKKTIERMIRHFETLLISIASNPEQTLSQLGILPDSERRTVLEEWNRTENRELQDPGCTHEMVERQAVKTPDAIAVEDETRQLTYDEVNQRANQLAHYLQKSGVRPDSLVGICLNRSVDTVVAVLAVLKAGGAYVPIDPAYPADRIAYMLEDSRVSILISQHRIAHELPAYDGQCVLIDTDWAAIAQQSDSNPHCLVKPENLAYVIYTSGSTGKPKGVMMAHKPLVNLLLWQMKSFQDPKPARTLQFAPLSFDVSFQEIFSTLCSGGTLLMSEEVRQDPVKLLKFLSGQKVERLFLPFVALQQLAESANIRETVPERLREIITAGEQLQITRHISGWLGKMKGCRLYNHYGPSESHVVTSYTLQGEPEEWPVLPPIGRPIDNVQIYLLDQHLQPVPIGVQGELYIGGTALARGYLNRPDLTLEKFVPHPFSTDQTERLYRTGDVARFLPDGTIEYIGRIDHQVKVRGFRIELGEIEATLGQHPQIRETAVVVREDVPGDRRLVAYVVTEAGASYSTKELRGFLQKRLPEYMIPGTYVQLEALPLSPNGKIDRRALPVPDYANRSMEREYVPPSTPEEACVAKIWSEVLRTEPIGLSDNFFELGGHSLLATQVISRLNHAFRMEIPLKTLFEAPTVRALAESIAHARQKRQENDAPPIQPAPREQEMPLSFAQERLWFFEQFEPGTATYNIPGAIRLVGVLDVHALERSFAEIVRRHESLRTVFSASNGRPIQTVLREMKIPLVTVDLQQLPADRRESALRELIKTEAALPFDITQGPLLRTTLAKLGETEHVLLITMHHIISDGWSLGVFIREMAVLYDAFCNQASSPLPDLDLHYADFAYWQRQYLQGEELEKQLAYWKGVFQQEPPVLQLPTDRPRPASQTFNGDAQRFVLGKQLTDALKTLSVQSGATLYMTLLAGFKTLLHRYSGQEDIAVGSPIANRNRSELEGMIGFFVNTLVIRSQPNSVISFREYLDQVREAAVGAFAHQDLPFERLVAELVPQRNRSASPLFQVLFVLQNTLASDLALPGLTMEQLDAESGTAKFDLTLSMRESGDELIGYLEYNTDLFNPDTIARLIGHFETLLGSIVQNPDYKLHELPLLTDKERHQLLMEWNQTQTDYPSLSSIQQVFAEQVAKAPDAIALVCQTEQVTYDETNRRANQLARHLVKLGVRRGELVAVCMDRSTDLIVAFLAILKAGAAFLPLDPTYPKERLAYMLEDARASVLITGGKREDVLPWQHLRVIDLDRDRQQIASEREEDIDTGTTADDLAYVMYTSGSTGKPKGVCIPHRGVIRLVKGNGYASFSPEEVFLQFSPVSFDASTFEIWGSLLNGARLVLYPGSKASLEELGKTLREHRVTTLWLTAGLFHQMVDQRLDDLIHVKQLLAGGDVLSVSHVKKVLEHLPGIKLINGYGPTENTTFTCCYPVTDGSLVQGSVSIGRPIANTRVYILDSYLQPVPVGVTGELYIGGDGLAKGYLNQPELTSERFVSHSFDANMDTRLYKTGDLACYRPDGNIEFLGRADQQVKIRGFRIELGEIEAVLDQHPAVQESVVQVWQGENADKRLVAYLAIPQEPKPGVGELRAYLQSRVPEHMIPSLFVLLDAFPLTSNGKVDRKSLPAPDESQFARDREWVGPRTPAEQSLAEIWSEVLGVQRIGVHDNFFEIGGHSLLATQVISRISSHFGVEVSLRTFFEQPIIEHLAALVDNRDRSDRRIPLRPLHSPARELAPLSFTQERVWFFEQMEPGTGVYHIPGAIRLSGQLDIFALQRAFGEIVQRHEALRTTFVEADGHPMQKIHPTMNISVPFSDLRNLPEELRNREVERLASEEAERPFDLAAGPLARFRLLQLEDREYVLLFALHHIISDGWSIDILFREFGALYESCVTRKKHALPEMTMQYADYSEWQRDWLQSEERKRQLHYWKGKLGGHLPVLQLPTDRPRPAVQTFRGASESFTLSKEFTDTLSAISQREGATLFMTLLAAFKTLLYRYSGQHDILVGTPIANRMNRDCESVIGFFANTLVLRSDLSHELSFTQLLAQVKQTSIDAYANQELPFEKLVEELQPERTLSHSPLFQVMFVLQNTPKTDVVLPNLAFVPVQAETRVSKFDITLFMEQTDQGLTGSFEYNTDLFDVSTIQRMIGHYQTLLEGIAMEPGCQISKLPLLTATERHQLLVEWNDTKAEYPEDMCFHQMFEEQVEKTPDEVAVVCGDVRWTYRELNRRANMLARYLQKNGVGPEQLVGICLERSAELVLAILGIHKAGGAYVPIDLGYPKERISFIVSDAKPSLLLTQERLCSVLEPGETTVINLDADWDIVQQESDSNPVCLATPENLAYVIYTSGSTGTPKGALIIHRGLVNYLHWCKKAYPAEEGTGAPVHSSVAFDLTITSMFVPLIAGRTVMMLPETEGVEGLGNLLKESENFSLVKITPAHIQLLNQQLSPDHVKTCTRSLVIGGENLLAETVALWRRHAPGTALFNEYGPTETVVGCIVYQIPENMAATESVPIGRPIDNMRVYLLDSNMQPVPIGVPGEIYIGGAGVARGYLNRPELTAERFIEDPFYPEQGSRLYKTGDLARYLPDGTLEYLGRTDHQVKVRGYRIELGEIEGVLSQHPAVKDNVIAVMADGSGEKSLVAYVVMNPDTRSAHVELRAYLQEKLPVYMVPSHFVTLDELPLTSNGKVDRNALPLPERNGTELESSYMAPRNPVEAKLVTIWEELLSVSPIGVYDNFFRLGGHSLLAVRLFARMKEEFHQNIPLSVLFKDPTIAHLAQMISQSKTEIGHSSLVTIQPNGSHLPFFCVHPIGGGVFCYQRLSGLLGSEQPFYGLQSRGLADDQEPLSSVEEMAIHYLEQIRSVQKRGPYVLAGWSFGGIIAYEMAHQLREAGEPIAALILIDSFAHVYRKDAAHDQVTVLAMFVQDLLGITAKEIPGWFQSLRDIPIEQAIHTLMNTLIEQGLLGHNTSFEEFARLFRVFQANLTAYRHYVPKSSGQPIILFTSGDRDERVTGIYSSPSNGWEEVTNGEMEIHELPGNHFTILQSPGVEQIAQSIATTMRRIHDRNWLPMNR</sequence>
<dbReference type="PANTHER" id="PTHR45527">
    <property type="entry name" value="NONRIBOSOMAL PEPTIDE SYNTHETASE"/>
    <property type="match status" value="1"/>
</dbReference>
<dbReference type="FunFam" id="3.30.300.30:FF:000010">
    <property type="entry name" value="Enterobactin synthetase component F"/>
    <property type="match status" value="3"/>
</dbReference>
<evidence type="ECO:0000256" key="3">
    <source>
        <dbReference type="ARBA" id="ARBA00022450"/>
    </source>
</evidence>
<dbReference type="InterPro" id="IPR009081">
    <property type="entry name" value="PP-bd_ACP"/>
</dbReference>
<dbReference type="SUPFAM" id="SSF47336">
    <property type="entry name" value="ACP-like"/>
    <property type="match status" value="3"/>
</dbReference>
<dbReference type="InterPro" id="IPR029058">
    <property type="entry name" value="AB_hydrolase_fold"/>
</dbReference>
<organism evidence="12 13">
    <name type="scientific">Brevibacillus borstelensis AK1</name>
    <dbReference type="NCBI Taxonomy" id="1300222"/>
    <lineage>
        <taxon>Bacteria</taxon>
        <taxon>Bacillati</taxon>
        <taxon>Bacillota</taxon>
        <taxon>Bacilli</taxon>
        <taxon>Bacillales</taxon>
        <taxon>Paenibacillaceae</taxon>
        <taxon>Brevibacillus</taxon>
    </lineage>
</organism>
<dbReference type="NCBIfam" id="TIGR01733">
    <property type="entry name" value="AA-adenyl-dom"/>
    <property type="match status" value="3"/>
</dbReference>
<dbReference type="GO" id="GO:0043041">
    <property type="term" value="P:amino acid activation for nonribosomal peptide biosynthetic process"/>
    <property type="evidence" value="ECO:0007669"/>
    <property type="project" value="TreeGrafter"/>
</dbReference>
<feature type="domain" description="Carrier" evidence="11">
    <location>
        <begin position="2083"/>
        <end position="2158"/>
    </location>
</feature>
<dbReference type="PROSITE" id="PS50075">
    <property type="entry name" value="CARRIER"/>
    <property type="match status" value="3"/>
</dbReference>
<dbReference type="SUPFAM" id="SSF53474">
    <property type="entry name" value="alpha/beta-Hydrolases"/>
    <property type="match status" value="1"/>
</dbReference>
<dbReference type="CDD" id="cd17651">
    <property type="entry name" value="A_NRPS_VisG_like"/>
    <property type="match status" value="1"/>
</dbReference>
<dbReference type="SUPFAM" id="SSF56801">
    <property type="entry name" value="Acetyl-CoA synthetase-like"/>
    <property type="match status" value="3"/>
</dbReference>
<dbReference type="FunFam" id="3.40.50.980:FF:000001">
    <property type="entry name" value="Non-ribosomal peptide synthetase"/>
    <property type="match status" value="3"/>
</dbReference>
<dbReference type="InterPro" id="IPR001242">
    <property type="entry name" value="Condensation_dom"/>
</dbReference>
<name>M8E7T8_9BACL</name>
<dbReference type="InterPro" id="IPR010071">
    <property type="entry name" value="AA_adenyl_dom"/>
</dbReference>
<evidence type="ECO:0000256" key="6">
    <source>
        <dbReference type="ARBA" id="ARBA00022737"/>
    </source>
</evidence>
<dbReference type="FunFam" id="3.30.559.30:FF:000001">
    <property type="entry name" value="Non-ribosomal peptide synthetase"/>
    <property type="match status" value="2"/>
</dbReference>
<dbReference type="GO" id="GO:0016874">
    <property type="term" value="F:ligase activity"/>
    <property type="evidence" value="ECO:0007669"/>
    <property type="project" value="UniProtKB-KW"/>
</dbReference>
<keyword evidence="6" id="KW-0677">Repeat</keyword>
<dbReference type="Proteomes" id="UP000012081">
    <property type="component" value="Unassembled WGS sequence"/>
</dbReference>
<dbReference type="GO" id="GO:0044550">
    <property type="term" value="P:secondary metabolite biosynthetic process"/>
    <property type="evidence" value="ECO:0007669"/>
    <property type="project" value="UniProtKB-ARBA"/>
</dbReference>
<keyword evidence="8" id="KW-0413">Isomerase</keyword>
<dbReference type="SUPFAM" id="SSF52777">
    <property type="entry name" value="CoA-dependent acyltransferases"/>
    <property type="match status" value="6"/>
</dbReference>
<dbReference type="Gene3D" id="3.40.50.980">
    <property type="match status" value="6"/>
</dbReference>
<dbReference type="InterPro" id="IPR023213">
    <property type="entry name" value="CAT-like_dom_sf"/>
</dbReference>
<keyword evidence="7" id="KW-0045">Antibiotic biosynthesis</keyword>
<dbReference type="InterPro" id="IPR000873">
    <property type="entry name" value="AMP-dep_synth/lig_dom"/>
</dbReference>
<dbReference type="Pfam" id="PF00668">
    <property type="entry name" value="Condensation"/>
    <property type="match status" value="3"/>
</dbReference>
<protein>
    <submittedName>
        <fullName evidence="12">Amino acid adenylation domain-containing protein</fullName>
    </submittedName>
</protein>
<dbReference type="PROSITE" id="PS00455">
    <property type="entry name" value="AMP_BINDING"/>
    <property type="match status" value="3"/>
</dbReference>
<evidence type="ECO:0000313" key="12">
    <source>
        <dbReference type="EMBL" id="EMT51520.1"/>
    </source>
</evidence>
<comment type="subunit">
    <text evidence="10">Large multienzyme complex composed of 4 subunits; LgrA, LgrB, LgrC and LgrD.</text>
</comment>
<evidence type="ECO:0000256" key="2">
    <source>
        <dbReference type="ARBA" id="ARBA00006432"/>
    </source>
</evidence>
<keyword evidence="9" id="KW-0511">Multifunctional enzyme</keyword>
<dbReference type="Pfam" id="PF00975">
    <property type="entry name" value="Thioesterase"/>
    <property type="match status" value="1"/>
</dbReference>
<dbReference type="Pfam" id="PF13193">
    <property type="entry name" value="AMP-binding_C"/>
    <property type="match status" value="3"/>
</dbReference>
<feature type="domain" description="Carrier" evidence="11">
    <location>
        <begin position="3147"/>
        <end position="3222"/>
    </location>
</feature>
<reference evidence="12 13" key="1">
    <citation type="submission" date="2013-03" db="EMBL/GenBank/DDBJ databases">
        <title>Assembly of a new bacterial strain Brevibacillus borstelensis AK1.</title>
        <authorList>
            <person name="Rajan I."/>
            <person name="PoliReddy D."/>
            <person name="Sugumar T."/>
            <person name="Rathinam K."/>
            <person name="Alqarawi S."/>
            <person name="Khalil A.B."/>
            <person name="Sivakumar N."/>
        </authorList>
    </citation>
    <scope>NUCLEOTIDE SEQUENCE [LARGE SCALE GENOMIC DNA]</scope>
    <source>
        <strain evidence="12 13">AK1</strain>
    </source>
</reference>
<dbReference type="CDD" id="cd12117">
    <property type="entry name" value="A_NRPS_Srf_like"/>
    <property type="match status" value="1"/>
</dbReference>
<dbReference type="STRING" id="1300222.I532_16388"/>
<dbReference type="PROSITE" id="PS00012">
    <property type="entry name" value="PHOSPHOPANTETHEINE"/>
    <property type="match status" value="2"/>
</dbReference>
<evidence type="ECO:0000256" key="10">
    <source>
        <dbReference type="ARBA" id="ARBA00063614"/>
    </source>
</evidence>
<dbReference type="GO" id="GO:0005829">
    <property type="term" value="C:cytosol"/>
    <property type="evidence" value="ECO:0007669"/>
    <property type="project" value="TreeGrafter"/>
</dbReference>
<dbReference type="InterPro" id="IPR045851">
    <property type="entry name" value="AMP-bd_C_sf"/>
</dbReference>
<dbReference type="InterPro" id="IPR001031">
    <property type="entry name" value="Thioesterase"/>
</dbReference>
<dbReference type="InterPro" id="IPR020806">
    <property type="entry name" value="PKS_PP-bd"/>
</dbReference>
<accession>M8E7T8</accession>
<dbReference type="GO" id="GO:0008610">
    <property type="term" value="P:lipid biosynthetic process"/>
    <property type="evidence" value="ECO:0007669"/>
    <property type="project" value="UniProtKB-ARBA"/>
</dbReference>
<evidence type="ECO:0000313" key="13">
    <source>
        <dbReference type="Proteomes" id="UP000012081"/>
    </source>
</evidence>
<dbReference type="InterPro" id="IPR020845">
    <property type="entry name" value="AMP-binding_CS"/>
</dbReference>
<comment type="caution">
    <text evidence="12">The sequence shown here is derived from an EMBL/GenBank/DDBJ whole genome shotgun (WGS) entry which is preliminary data.</text>
</comment>
<comment type="cofactor">
    <cofactor evidence="1">
        <name>pantetheine 4'-phosphate</name>
        <dbReference type="ChEBI" id="CHEBI:47942"/>
    </cofactor>
</comment>
<dbReference type="Gene3D" id="3.40.50.1820">
    <property type="entry name" value="alpha/beta hydrolase"/>
    <property type="match status" value="1"/>
</dbReference>
<dbReference type="SMART" id="SM00823">
    <property type="entry name" value="PKS_PP"/>
    <property type="match status" value="3"/>
</dbReference>
<evidence type="ECO:0000256" key="4">
    <source>
        <dbReference type="ARBA" id="ARBA00022553"/>
    </source>
</evidence>
<dbReference type="GO" id="GO:0017000">
    <property type="term" value="P:antibiotic biosynthetic process"/>
    <property type="evidence" value="ECO:0007669"/>
    <property type="project" value="UniProtKB-KW"/>
</dbReference>
<evidence type="ECO:0000259" key="11">
    <source>
        <dbReference type="PROSITE" id="PS50075"/>
    </source>
</evidence>
<keyword evidence="3" id="KW-0596">Phosphopantetheine</keyword>
<dbReference type="Gene3D" id="1.10.1200.10">
    <property type="entry name" value="ACP-like"/>
    <property type="match status" value="3"/>
</dbReference>
<evidence type="ECO:0000256" key="1">
    <source>
        <dbReference type="ARBA" id="ARBA00001957"/>
    </source>
</evidence>
<dbReference type="InterPro" id="IPR036736">
    <property type="entry name" value="ACP-like_sf"/>
</dbReference>
<dbReference type="FunFam" id="2.30.38.10:FF:000001">
    <property type="entry name" value="Non-ribosomal peptide synthetase PvdI"/>
    <property type="match status" value="3"/>
</dbReference>
<evidence type="ECO:0000256" key="5">
    <source>
        <dbReference type="ARBA" id="ARBA00022598"/>
    </source>
</evidence>
<dbReference type="EMBL" id="APBN01000007">
    <property type="protein sequence ID" value="EMT51520.1"/>
    <property type="molecule type" value="Genomic_DNA"/>
</dbReference>
<dbReference type="FunFam" id="1.10.1200.10:FF:000005">
    <property type="entry name" value="Nonribosomal peptide synthetase 1"/>
    <property type="match status" value="3"/>
</dbReference>
<keyword evidence="13" id="KW-1185">Reference proteome</keyword>
<dbReference type="RefSeq" id="WP_003389551.1">
    <property type="nucleotide sequence ID" value="NZ_APBN01000007.1"/>
</dbReference>
<gene>
    <name evidence="12" type="ORF">I532_16388</name>
</gene>
<dbReference type="InterPro" id="IPR025110">
    <property type="entry name" value="AMP-bd_C"/>
</dbReference>
<dbReference type="Gene3D" id="3.30.300.30">
    <property type="match status" value="3"/>
</dbReference>
<dbReference type="PATRIC" id="fig|1300222.3.peg.3425"/>
<dbReference type="InterPro" id="IPR020802">
    <property type="entry name" value="TesA-like"/>
</dbReference>
<dbReference type="Gene3D" id="3.30.559.10">
    <property type="entry name" value="Chloramphenicol acetyltransferase-like domain"/>
    <property type="match status" value="3"/>
</dbReference>
<feature type="domain" description="Carrier" evidence="11">
    <location>
        <begin position="1021"/>
        <end position="1096"/>
    </location>
</feature>
<dbReference type="CDD" id="cd05930">
    <property type="entry name" value="A_NRPS"/>
    <property type="match status" value="1"/>
</dbReference>
<evidence type="ECO:0000256" key="8">
    <source>
        <dbReference type="ARBA" id="ARBA00023235"/>
    </source>
</evidence>
<dbReference type="Gene3D" id="3.30.559.30">
    <property type="entry name" value="Nonribosomal peptide synthetase, condensation domain"/>
    <property type="match status" value="3"/>
</dbReference>
<dbReference type="SMART" id="SM00824">
    <property type="entry name" value="PKS_TE"/>
    <property type="match status" value="1"/>
</dbReference>
<evidence type="ECO:0000256" key="7">
    <source>
        <dbReference type="ARBA" id="ARBA00023194"/>
    </source>
</evidence>
<keyword evidence="5" id="KW-0436">Ligase</keyword>
<dbReference type="InterPro" id="IPR006162">
    <property type="entry name" value="Ppantetheine_attach_site"/>
</dbReference>
<evidence type="ECO:0000256" key="9">
    <source>
        <dbReference type="ARBA" id="ARBA00023268"/>
    </source>
</evidence>
<dbReference type="FunFam" id="3.40.50.12780:FF:000012">
    <property type="entry name" value="Non-ribosomal peptide synthetase"/>
    <property type="match status" value="3"/>
</dbReference>
<dbReference type="FunFam" id="3.30.559.10:FF:000012">
    <property type="entry name" value="Non-ribosomal peptide synthetase"/>
    <property type="match status" value="3"/>
</dbReference>
<dbReference type="Pfam" id="PF00501">
    <property type="entry name" value="AMP-binding"/>
    <property type="match status" value="3"/>
</dbReference>